<reference evidence="10 11" key="1">
    <citation type="submission" date="2020-01" db="EMBL/GenBank/DDBJ databases">
        <title>Insect and environment-associated Actinomycetes.</title>
        <authorList>
            <person name="Currrie C."/>
            <person name="Chevrette M."/>
            <person name="Carlson C."/>
            <person name="Stubbendieck R."/>
            <person name="Wendt-Pienkowski E."/>
        </authorList>
    </citation>
    <scope>NUCLEOTIDE SEQUENCE [LARGE SCALE GENOMIC DNA]</scope>
    <source>
        <strain evidence="10 11">SID11342</strain>
    </source>
</reference>
<dbReference type="SUPFAM" id="SSF103473">
    <property type="entry name" value="MFS general substrate transporter"/>
    <property type="match status" value="1"/>
</dbReference>
<evidence type="ECO:0000256" key="6">
    <source>
        <dbReference type="ARBA" id="ARBA00023136"/>
    </source>
</evidence>
<protein>
    <submittedName>
        <fullName evidence="10">MFS transporter</fullName>
    </submittedName>
</protein>
<feature type="transmembrane region" description="Helical" evidence="8">
    <location>
        <begin position="370"/>
        <end position="391"/>
    </location>
</feature>
<proteinExistence type="predicted"/>
<dbReference type="EMBL" id="JAAGLQ010000436">
    <property type="protein sequence ID" value="NEA17787.1"/>
    <property type="molecule type" value="Genomic_DNA"/>
</dbReference>
<dbReference type="Pfam" id="PF07690">
    <property type="entry name" value="MFS_1"/>
    <property type="match status" value="1"/>
</dbReference>
<keyword evidence="3" id="KW-1003">Cell membrane</keyword>
<dbReference type="InterPro" id="IPR011701">
    <property type="entry name" value="MFS"/>
</dbReference>
<sequence>MTSVPTTVTAHALGRRGPALVVLCFVQFMLVLDDNVVSVALPSMREDLGFSAVGLAWVVNAYFLAVGGLLLLFGRMADLLGRRRVFLTGVVLFGTASLICGLAQEPWQLVAGRFVQGAGAAMASPAALALITLLFPGTEERAKAFGIWGGIAALGGTTGLVISGALTGLASWRWIFLINLPVALAAVVLPPRLVPESRAGRPGRLDVPGAVLGTGALVSLVYGLLRAGESGWGATAAVGPLLLAVFLAVAFVAAEARTAEPLVPLSFLSFRVRAVAHGATLLFSAAMYAMAFLLMVHMQTVLGYPPLTAGVAYLPYGTGILAGMWLSSRAVVRLGVRPALVMSFLISAAGLLLLSGVAPSDGYASGVLPGMLVTSLGCGLSLPALTVAALTGTTEENAGLGSAVLSSVQQVGGAVGVAVLVALASRRSDALAAQDNPQRAATEGFSLALTVAAALLTLGAVLIGISLGKSRRPEDALDAAETPATNANPA</sequence>
<feature type="transmembrane region" description="Helical" evidence="8">
    <location>
        <begin position="116"/>
        <end position="135"/>
    </location>
</feature>
<evidence type="ECO:0000256" key="1">
    <source>
        <dbReference type="ARBA" id="ARBA00004651"/>
    </source>
</evidence>
<organism evidence="10 11">
    <name type="scientific">Streptomyces halstedii</name>
    <dbReference type="NCBI Taxonomy" id="1944"/>
    <lineage>
        <taxon>Bacteria</taxon>
        <taxon>Bacillati</taxon>
        <taxon>Actinomycetota</taxon>
        <taxon>Actinomycetes</taxon>
        <taxon>Kitasatosporales</taxon>
        <taxon>Streptomycetaceae</taxon>
        <taxon>Streptomyces</taxon>
    </lineage>
</organism>
<feature type="domain" description="Major facilitator superfamily (MFS) profile" evidence="9">
    <location>
        <begin position="19"/>
        <end position="471"/>
    </location>
</feature>
<evidence type="ECO:0000256" key="7">
    <source>
        <dbReference type="ARBA" id="ARBA00023251"/>
    </source>
</evidence>
<feature type="transmembrane region" description="Helical" evidence="8">
    <location>
        <begin position="444"/>
        <end position="465"/>
    </location>
</feature>
<dbReference type="AlphaFoldDB" id="A0A6N9U298"/>
<dbReference type="RefSeq" id="WP_164346549.1">
    <property type="nucleotide sequence ID" value="NZ_JAAGLQ010000436.1"/>
</dbReference>
<name>A0A6N9U298_STRHA</name>
<evidence type="ECO:0000259" key="9">
    <source>
        <dbReference type="PROSITE" id="PS50850"/>
    </source>
</evidence>
<evidence type="ECO:0000313" key="11">
    <source>
        <dbReference type="Proteomes" id="UP000471293"/>
    </source>
</evidence>
<feature type="transmembrane region" description="Helical" evidence="8">
    <location>
        <begin position="52"/>
        <end position="73"/>
    </location>
</feature>
<evidence type="ECO:0000256" key="2">
    <source>
        <dbReference type="ARBA" id="ARBA00022448"/>
    </source>
</evidence>
<dbReference type="GO" id="GO:0022857">
    <property type="term" value="F:transmembrane transporter activity"/>
    <property type="evidence" value="ECO:0007669"/>
    <property type="project" value="InterPro"/>
</dbReference>
<dbReference type="GO" id="GO:0005886">
    <property type="term" value="C:plasma membrane"/>
    <property type="evidence" value="ECO:0007669"/>
    <property type="project" value="UniProtKB-SubCell"/>
</dbReference>
<keyword evidence="2" id="KW-0813">Transport</keyword>
<feature type="transmembrane region" description="Helical" evidence="8">
    <location>
        <begin position="339"/>
        <end position="358"/>
    </location>
</feature>
<dbReference type="Proteomes" id="UP000471293">
    <property type="component" value="Unassembled WGS sequence"/>
</dbReference>
<feature type="transmembrane region" description="Helical" evidence="8">
    <location>
        <begin position="274"/>
        <end position="295"/>
    </location>
</feature>
<feature type="transmembrane region" description="Helical" evidence="8">
    <location>
        <begin position="85"/>
        <end position="104"/>
    </location>
</feature>
<dbReference type="PRINTS" id="PR01036">
    <property type="entry name" value="TCRTETB"/>
</dbReference>
<feature type="transmembrane region" description="Helical" evidence="8">
    <location>
        <begin position="307"/>
        <end position="327"/>
    </location>
</feature>
<keyword evidence="6 8" id="KW-0472">Membrane</keyword>
<dbReference type="Gene3D" id="1.20.1720.10">
    <property type="entry name" value="Multidrug resistance protein D"/>
    <property type="match status" value="1"/>
</dbReference>
<dbReference type="Gene3D" id="1.20.1250.20">
    <property type="entry name" value="MFS general substrate transporter like domains"/>
    <property type="match status" value="1"/>
</dbReference>
<dbReference type="PANTHER" id="PTHR42718">
    <property type="entry name" value="MAJOR FACILITATOR SUPERFAMILY MULTIDRUG TRANSPORTER MFSC"/>
    <property type="match status" value="1"/>
</dbReference>
<dbReference type="InterPro" id="IPR020846">
    <property type="entry name" value="MFS_dom"/>
</dbReference>
<keyword evidence="4 8" id="KW-0812">Transmembrane</keyword>
<feature type="transmembrane region" description="Helical" evidence="8">
    <location>
        <begin position="172"/>
        <end position="193"/>
    </location>
</feature>
<feature type="transmembrane region" description="Helical" evidence="8">
    <location>
        <begin position="12"/>
        <end position="32"/>
    </location>
</feature>
<feature type="transmembrane region" description="Helical" evidence="8">
    <location>
        <begin position="403"/>
        <end position="424"/>
    </location>
</feature>
<comment type="caution">
    <text evidence="10">The sequence shown here is derived from an EMBL/GenBank/DDBJ whole genome shotgun (WGS) entry which is preliminary data.</text>
</comment>
<dbReference type="GO" id="GO:0046677">
    <property type="term" value="P:response to antibiotic"/>
    <property type="evidence" value="ECO:0007669"/>
    <property type="project" value="UniProtKB-KW"/>
</dbReference>
<dbReference type="PROSITE" id="PS50850">
    <property type="entry name" value="MFS"/>
    <property type="match status" value="1"/>
</dbReference>
<evidence type="ECO:0000256" key="3">
    <source>
        <dbReference type="ARBA" id="ARBA00022475"/>
    </source>
</evidence>
<evidence type="ECO:0000313" key="10">
    <source>
        <dbReference type="EMBL" id="NEA17787.1"/>
    </source>
</evidence>
<feature type="transmembrane region" description="Helical" evidence="8">
    <location>
        <begin position="147"/>
        <end position="166"/>
    </location>
</feature>
<keyword evidence="7" id="KW-0046">Antibiotic resistance</keyword>
<comment type="subcellular location">
    <subcellularLocation>
        <location evidence="1">Cell membrane</location>
        <topology evidence="1">Multi-pass membrane protein</topology>
    </subcellularLocation>
</comment>
<evidence type="ECO:0000256" key="8">
    <source>
        <dbReference type="SAM" id="Phobius"/>
    </source>
</evidence>
<evidence type="ECO:0000256" key="5">
    <source>
        <dbReference type="ARBA" id="ARBA00022989"/>
    </source>
</evidence>
<accession>A0A6N9U298</accession>
<dbReference type="PANTHER" id="PTHR42718:SF46">
    <property type="entry name" value="BLR6921 PROTEIN"/>
    <property type="match status" value="1"/>
</dbReference>
<feature type="transmembrane region" description="Helical" evidence="8">
    <location>
        <begin position="231"/>
        <end position="253"/>
    </location>
</feature>
<keyword evidence="5 8" id="KW-1133">Transmembrane helix</keyword>
<evidence type="ECO:0000256" key="4">
    <source>
        <dbReference type="ARBA" id="ARBA00022692"/>
    </source>
</evidence>
<dbReference type="InterPro" id="IPR036259">
    <property type="entry name" value="MFS_trans_sf"/>
</dbReference>
<feature type="transmembrane region" description="Helical" evidence="8">
    <location>
        <begin position="205"/>
        <end position="225"/>
    </location>
</feature>
<gene>
    <name evidence="10" type="ORF">G3I29_20195</name>
</gene>
<dbReference type="CDD" id="cd17321">
    <property type="entry name" value="MFS_MMR_MDR_like"/>
    <property type="match status" value="1"/>
</dbReference>